<evidence type="ECO:0000256" key="1">
    <source>
        <dbReference type="SAM" id="SignalP"/>
    </source>
</evidence>
<keyword evidence="1" id="KW-0732">Signal</keyword>
<dbReference type="RefSeq" id="WP_115227730.1">
    <property type="nucleotide sequence ID" value="NZ_CAWOLO010000018.1"/>
</dbReference>
<dbReference type="EMBL" id="UGHR01000001">
    <property type="protein sequence ID" value="STQ91535.1"/>
    <property type="molecule type" value="Genomic_DNA"/>
</dbReference>
<dbReference type="EMBL" id="SMBT01000018">
    <property type="protein sequence ID" value="TCU81932.1"/>
    <property type="molecule type" value="Genomic_DNA"/>
</dbReference>
<evidence type="ECO:0008006" key="6">
    <source>
        <dbReference type="Google" id="ProtNLM"/>
    </source>
</evidence>
<dbReference type="OrthoDB" id="5450120at2"/>
<dbReference type="AlphaFoldDB" id="A0A377Q9Y7"/>
<protein>
    <recommendedName>
        <fullName evidence="6">FG-GAP repeat</fullName>
    </recommendedName>
</protein>
<evidence type="ECO:0000313" key="4">
    <source>
        <dbReference type="Proteomes" id="UP000255108"/>
    </source>
</evidence>
<feature type="signal peptide" evidence="1">
    <location>
        <begin position="1"/>
        <end position="24"/>
    </location>
</feature>
<evidence type="ECO:0000313" key="5">
    <source>
        <dbReference type="Proteomes" id="UP000295794"/>
    </source>
</evidence>
<reference evidence="2 4" key="1">
    <citation type="submission" date="2018-06" db="EMBL/GenBank/DDBJ databases">
        <authorList>
            <consortium name="Pathogen Informatics"/>
            <person name="Doyle S."/>
        </authorList>
    </citation>
    <scope>NUCLEOTIDE SEQUENCE [LARGE SCALE GENOMIC DNA]</scope>
    <source>
        <strain evidence="2 4">NCTC11159</strain>
    </source>
</reference>
<reference evidence="3 5" key="2">
    <citation type="submission" date="2019-03" db="EMBL/GenBank/DDBJ databases">
        <title>Genomic Encyclopedia of Type Strains, Phase IV (KMG-IV): sequencing the most valuable type-strain genomes for metagenomic binning, comparative biology and taxonomic classification.</title>
        <authorList>
            <person name="Goeker M."/>
        </authorList>
    </citation>
    <scope>NUCLEOTIDE SEQUENCE [LARGE SCALE GENOMIC DNA]</scope>
    <source>
        <strain evidence="3 5">DSM 3764</strain>
    </source>
</reference>
<evidence type="ECO:0000313" key="3">
    <source>
        <dbReference type="EMBL" id="TCU81932.1"/>
    </source>
</evidence>
<gene>
    <name evidence="3" type="ORF">EV682_11853</name>
    <name evidence="2" type="ORF">NCTC11159_02609</name>
</gene>
<name>A0A377Q9Y7_9NEIS</name>
<dbReference type="NCBIfam" id="NF047539">
    <property type="entry name" value="XAC2610_fam"/>
    <property type="match status" value="1"/>
</dbReference>
<dbReference type="Proteomes" id="UP000255108">
    <property type="component" value="Unassembled WGS sequence"/>
</dbReference>
<sequence>MKQLIQIQYAFALMAGFSATSAQAASFLISDVANEYTIKVIAECNSEQCEGPAEIRITKKNGALVQTLKTPDLAVYLNTNGKLPANNTVLYGDQSAVVADDFNFDGSTDIAIRNGNNSAYGGPSYDVYVYNISKRKFVLSDELTELATTKLGMFSVDKARKRLITFEKSGCCWHQTTHYAVSPGRGLYVVYSLVEATTSDGKNVEVTTSSLVGKKMKSKTKLYPVNSYYK</sequence>
<accession>A0A377Q9Y7</accession>
<organism evidence="2 4">
    <name type="scientific">Iodobacter fluviatilis</name>
    <dbReference type="NCBI Taxonomy" id="537"/>
    <lineage>
        <taxon>Bacteria</taxon>
        <taxon>Pseudomonadati</taxon>
        <taxon>Pseudomonadota</taxon>
        <taxon>Betaproteobacteria</taxon>
        <taxon>Neisseriales</taxon>
        <taxon>Chitinibacteraceae</taxon>
        <taxon>Iodobacter</taxon>
    </lineage>
</organism>
<dbReference type="InterPro" id="IPR058087">
    <property type="entry name" value="XAC2610_dom"/>
</dbReference>
<feature type="chain" id="PRO_5016987267" description="FG-GAP repeat" evidence="1">
    <location>
        <begin position="25"/>
        <end position="230"/>
    </location>
</feature>
<keyword evidence="5" id="KW-1185">Reference proteome</keyword>
<proteinExistence type="predicted"/>
<evidence type="ECO:0000313" key="2">
    <source>
        <dbReference type="EMBL" id="STQ91535.1"/>
    </source>
</evidence>
<dbReference type="Proteomes" id="UP000295794">
    <property type="component" value="Unassembled WGS sequence"/>
</dbReference>